<dbReference type="EMBL" id="JH159161">
    <property type="protein sequence ID" value="EGZ07820.1"/>
    <property type="molecule type" value="Genomic_DNA"/>
</dbReference>
<dbReference type="RefSeq" id="XP_009535992.1">
    <property type="nucleotide sequence ID" value="XM_009537697.1"/>
</dbReference>
<evidence type="ECO:0000313" key="2">
    <source>
        <dbReference type="EMBL" id="EGZ07820.1"/>
    </source>
</evidence>
<dbReference type="InParanoid" id="G5A7E1"/>
<feature type="region of interest" description="Disordered" evidence="1">
    <location>
        <begin position="102"/>
        <end position="197"/>
    </location>
</feature>
<evidence type="ECO:0000256" key="1">
    <source>
        <dbReference type="SAM" id="MobiDB-lite"/>
    </source>
</evidence>
<feature type="compositionally biased region" description="Polar residues" evidence="1">
    <location>
        <begin position="157"/>
        <end position="179"/>
    </location>
</feature>
<dbReference type="GeneID" id="20661000"/>
<evidence type="ECO:0000313" key="3">
    <source>
        <dbReference type="Proteomes" id="UP000002640"/>
    </source>
</evidence>
<dbReference type="KEGG" id="psoj:PHYSODRAFT_526394"/>
<feature type="compositionally biased region" description="Acidic residues" evidence="1">
    <location>
        <begin position="113"/>
        <end position="127"/>
    </location>
</feature>
<sequence length="197" mass="22455">PQVWRKLRLDLRYVMRNGFTYEDAKELVSGEHVVHPLIHHEPLVKMLVSIIRSNGLDAVPWTSFVPEMYYLSAEVRLESMFDRSEKPEPWFSLGEEYVHDGLEPFSSSSSGDSEYEQEDDVEPDDSDVAPKVSETVVPANQSSPAAKRKLDMLESGAANQKEGSTLRRSPRNQYKSNQVSLDLRSRKRDLRPRSSSS</sequence>
<keyword evidence="3" id="KW-1185">Reference proteome</keyword>
<dbReference type="Proteomes" id="UP000002640">
    <property type="component" value="Unassembled WGS sequence"/>
</dbReference>
<accession>G5A7E1</accession>
<organism evidence="2 3">
    <name type="scientific">Phytophthora sojae (strain P6497)</name>
    <name type="common">Soybean stem and root rot agent</name>
    <name type="synonym">Phytophthora megasperma f. sp. glycines</name>
    <dbReference type="NCBI Taxonomy" id="1094619"/>
    <lineage>
        <taxon>Eukaryota</taxon>
        <taxon>Sar</taxon>
        <taxon>Stramenopiles</taxon>
        <taxon>Oomycota</taxon>
        <taxon>Peronosporomycetes</taxon>
        <taxon>Peronosporales</taxon>
        <taxon>Peronosporaceae</taxon>
        <taxon>Phytophthora</taxon>
    </lineage>
</organism>
<name>G5A7E1_PHYSP</name>
<proteinExistence type="predicted"/>
<dbReference type="AlphaFoldDB" id="G5A7E1"/>
<reference evidence="2 3" key="1">
    <citation type="journal article" date="2006" name="Science">
        <title>Phytophthora genome sequences uncover evolutionary origins and mechanisms of pathogenesis.</title>
        <authorList>
            <person name="Tyler B.M."/>
            <person name="Tripathy S."/>
            <person name="Zhang X."/>
            <person name="Dehal P."/>
            <person name="Jiang R.H."/>
            <person name="Aerts A."/>
            <person name="Arredondo F.D."/>
            <person name="Baxter L."/>
            <person name="Bensasson D."/>
            <person name="Beynon J.L."/>
            <person name="Chapman J."/>
            <person name="Damasceno C.M."/>
            <person name="Dorrance A.E."/>
            <person name="Dou D."/>
            <person name="Dickerman A.W."/>
            <person name="Dubchak I.L."/>
            <person name="Garbelotto M."/>
            <person name="Gijzen M."/>
            <person name="Gordon S.G."/>
            <person name="Govers F."/>
            <person name="Grunwald N.J."/>
            <person name="Huang W."/>
            <person name="Ivors K.L."/>
            <person name="Jones R.W."/>
            <person name="Kamoun S."/>
            <person name="Krampis K."/>
            <person name="Lamour K.H."/>
            <person name="Lee M.K."/>
            <person name="McDonald W.H."/>
            <person name="Medina M."/>
            <person name="Meijer H.J."/>
            <person name="Nordberg E.K."/>
            <person name="Maclean D.J."/>
            <person name="Ospina-Giraldo M.D."/>
            <person name="Morris P.F."/>
            <person name="Phuntumart V."/>
            <person name="Putnam N.H."/>
            <person name="Rash S."/>
            <person name="Rose J.K."/>
            <person name="Sakihama Y."/>
            <person name="Salamov A.A."/>
            <person name="Savidor A."/>
            <person name="Scheuring C.F."/>
            <person name="Smith B.M."/>
            <person name="Sobral B.W."/>
            <person name="Terry A."/>
            <person name="Torto-Alalibo T.A."/>
            <person name="Win J."/>
            <person name="Xu Z."/>
            <person name="Zhang H."/>
            <person name="Grigoriev I.V."/>
            <person name="Rokhsar D.S."/>
            <person name="Boore J.L."/>
        </authorList>
    </citation>
    <scope>NUCLEOTIDE SEQUENCE [LARGE SCALE GENOMIC DNA]</scope>
    <source>
        <strain evidence="2 3">P6497</strain>
    </source>
</reference>
<feature type="non-terminal residue" evidence="2">
    <location>
        <position position="1"/>
    </location>
</feature>
<gene>
    <name evidence="2" type="ORF">PHYSODRAFT_526394</name>
</gene>
<protein>
    <submittedName>
        <fullName evidence="2">Uncharacterized protein</fullName>
    </submittedName>
</protein>